<keyword evidence="2" id="KW-0378">Hydrolase</keyword>
<dbReference type="InterPro" id="IPR000073">
    <property type="entry name" value="AB_hydrolase_1"/>
</dbReference>
<evidence type="ECO:0000259" key="3">
    <source>
        <dbReference type="Pfam" id="PF00561"/>
    </source>
</evidence>
<sequence>MEEKVLPSVVEDANLPQKDSRSQRSSTRYIIVAILAIMLLSKWLKVPWAIHSQNNATVPCHQGISGLHSYSGENVSWTSCGEVAGRPLECSEISVPMDQFNATNSGDKTFSISLIRLRAHNDTAQNLLLNPGGPGGSGVEFVFRRGKQLSEIVGEGFHLLSFDPRGINGSKPNANCYPTQEARRKLSSVRSSEVVHDSPELFAWTHNFVQACADTLGEHGKYINTPQTAADMNSILDAIGQQDMVYWGFSYGTLLGQTYASLYPNRSARVIIDGVVNAFNWYGDVQYDESFTDTENVLDGFFSECIKAGVENCTLSSLGSSKEELRKQVFDFSAKLKEQPLNVYINNTSHGLLTWTDIWYTGIFPALYKPASWYTVSQNLAMLLKGNATAAWRAWGGGDGFGLEGEANTVVSMNDALTGPAYWPQDRKSLLKEIVELTNRSIFAPTENDGYYTRQQWVVPRTHNFTQDYDVETAHPLLILSTSYDPICPLVSAKAAQTAFKDSQIVEVEGYGHCSVAVTSNCLAKHVRDFLYNGKLPDKYTKCEVDGPYFVRPEEDGKVRALKSFDTAEEEKIHLAQLELARDWQWPVAVRQVARP</sequence>
<dbReference type="Proteomes" id="UP001296104">
    <property type="component" value="Unassembled WGS sequence"/>
</dbReference>
<feature type="domain" description="AB hydrolase-1" evidence="3">
    <location>
        <begin position="127"/>
        <end position="275"/>
    </location>
</feature>
<dbReference type="Gene3D" id="3.40.50.1820">
    <property type="entry name" value="alpha/beta hydrolase"/>
    <property type="match status" value="1"/>
</dbReference>
<keyword evidence="6" id="KW-1185">Reference proteome</keyword>
<dbReference type="Pfam" id="PF00561">
    <property type="entry name" value="Abhydrolase_1"/>
    <property type="match status" value="1"/>
</dbReference>
<dbReference type="InterPro" id="IPR013595">
    <property type="entry name" value="Pept_S33_TAP-like_C"/>
</dbReference>
<dbReference type="Pfam" id="PF08386">
    <property type="entry name" value="Abhydrolase_4"/>
    <property type="match status" value="1"/>
</dbReference>
<evidence type="ECO:0000313" key="6">
    <source>
        <dbReference type="Proteomes" id="UP001296104"/>
    </source>
</evidence>
<feature type="domain" description="Peptidase S33 tripeptidyl aminopeptidase-like C-terminal" evidence="4">
    <location>
        <begin position="455"/>
        <end position="543"/>
    </location>
</feature>
<dbReference type="GO" id="GO:0016787">
    <property type="term" value="F:hydrolase activity"/>
    <property type="evidence" value="ECO:0007669"/>
    <property type="project" value="UniProtKB-KW"/>
</dbReference>
<evidence type="ECO:0000313" key="5">
    <source>
        <dbReference type="EMBL" id="CAK3902231.1"/>
    </source>
</evidence>
<comment type="caution">
    <text evidence="5">The sequence shown here is derived from an EMBL/GenBank/DDBJ whole genome shotgun (WGS) entry which is preliminary data.</text>
</comment>
<dbReference type="SUPFAM" id="SSF53474">
    <property type="entry name" value="alpha/beta-Hydrolases"/>
    <property type="match status" value="1"/>
</dbReference>
<evidence type="ECO:0000259" key="4">
    <source>
        <dbReference type="Pfam" id="PF08386"/>
    </source>
</evidence>
<name>A0AAI9E6N7_9PEZI</name>
<dbReference type="InterPro" id="IPR051601">
    <property type="entry name" value="Serine_prot/Carboxylest_S33"/>
</dbReference>
<accession>A0AAI9E6N7</accession>
<dbReference type="InterPro" id="IPR029058">
    <property type="entry name" value="AB_hydrolase_fold"/>
</dbReference>
<gene>
    <name evidence="5" type="ORF">LECACI_7A002479</name>
</gene>
<comment type="similarity">
    <text evidence="1">Belongs to the peptidase S33 family.</text>
</comment>
<dbReference type="EMBL" id="CAVMBE010000011">
    <property type="protein sequence ID" value="CAK3902231.1"/>
    <property type="molecule type" value="Genomic_DNA"/>
</dbReference>
<dbReference type="PANTHER" id="PTHR43248">
    <property type="entry name" value="2-SUCCINYL-6-HYDROXY-2,4-CYCLOHEXADIENE-1-CARBOXYLATE SYNTHASE"/>
    <property type="match status" value="1"/>
</dbReference>
<protein>
    <submittedName>
        <fullName evidence="5">Carboxylesterase A</fullName>
    </submittedName>
</protein>
<evidence type="ECO:0000256" key="1">
    <source>
        <dbReference type="ARBA" id="ARBA00010088"/>
    </source>
</evidence>
<proteinExistence type="inferred from homology"/>
<evidence type="ECO:0000256" key="2">
    <source>
        <dbReference type="ARBA" id="ARBA00022801"/>
    </source>
</evidence>
<reference evidence="5" key="1">
    <citation type="submission" date="2023-11" db="EMBL/GenBank/DDBJ databases">
        <authorList>
            <person name="Alioto T."/>
            <person name="Alioto T."/>
            <person name="Gomez Garrido J."/>
        </authorList>
    </citation>
    <scope>NUCLEOTIDE SEQUENCE</scope>
</reference>
<dbReference type="PANTHER" id="PTHR43248:SF25">
    <property type="entry name" value="AB HYDROLASE-1 DOMAIN-CONTAINING PROTEIN-RELATED"/>
    <property type="match status" value="1"/>
</dbReference>
<organism evidence="5 6">
    <name type="scientific">Lecanosticta acicola</name>
    <dbReference type="NCBI Taxonomy" id="111012"/>
    <lineage>
        <taxon>Eukaryota</taxon>
        <taxon>Fungi</taxon>
        <taxon>Dikarya</taxon>
        <taxon>Ascomycota</taxon>
        <taxon>Pezizomycotina</taxon>
        <taxon>Dothideomycetes</taxon>
        <taxon>Dothideomycetidae</taxon>
        <taxon>Mycosphaerellales</taxon>
        <taxon>Mycosphaerellaceae</taxon>
        <taxon>Lecanosticta</taxon>
    </lineage>
</organism>
<dbReference type="AlphaFoldDB" id="A0AAI9E6N7"/>